<dbReference type="InParanoid" id="A0A2T3BFM1"/>
<evidence type="ECO:0000313" key="4">
    <source>
        <dbReference type="EMBL" id="PSS28182.1"/>
    </source>
</evidence>
<dbReference type="STRING" id="857342.A0A2T3BFM1"/>
<dbReference type="InterPro" id="IPR046529">
    <property type="entry name" value="DUF6594"/>
</dbReference>
<evidence type="ECO:0000313" key="5">
    <source>
        <dbReference type="Proteomes" id="UP000241818"/>
    </source>
</evidence>
<dbReference type="GeneID" id="36571536"/>
<dbReference type="Pfam" id="PF20237">
    <property type="entry name" value="DUF6594"/>
    <property type="match status" value="1"/>
</dbReference>
<keyword evidence="2" id="KW-0812">Transmembrane</keyword>
<keyword evidence="2" id="KW-1133">Transmembrane helix</keyword>
<keyword evidence="2" id="KW-0472">Membrane</keyword>
<keyword evidence="5" id="KW-1185">Reference proteome</keyword>
<evidence type="ECO:0000256" key="1">
    <source>
        <dbReference type="SAM" id="MobiDB-lite"/>
    </source>
</evidence>
<dbReference type="RefSeq" id="XP_024725707.1">
    <property type="nucleotide sequence ID" value="XM_024863455.1"/>
</dbReference>
<dbReference type="EMBL" id="KZ679006">
    <property type="protein sequence ID" value="PSS28182.1"/>
    <property type="molecule type" value="Genomic_DNA"/>
</dbReference>
<organism evidence="4 5">
    <name type="scientific">Amorphotheca resinae ATCC 22711</name>
    <dbReference type="NCBI Taxonomy" id="857342"/>
    <lineage>
        <taxon>Eukaryota</taxon>
        <taxon>Fungi</taxon>
        <taxon>Dikarya</taxon>
        <taxon>Ascomycota</taxon>
        <taxon>Pezizomycotina</taxon>
        <taxon>Leotiomycetes</taxon>
        <taxon>Helotiales</taxon>
        <taxon>Amorphothecaceae</taxon>
        <taxon>Amorphotheca</taxon>
    </lineage>
</organism>
<feature type="domain" description="DUF6594" evidence="3">
    <location>
        <begin position="94"/>
        <end position="357"/>
    </location>
</feature>
<feature type="transmembrane region" description="Helical" evidence="2">
    <location>
        <begin position="280"/>
        <end position="304"/>
    </location>
</feature>
<gene>
    <name evidence="4" type="ORF">M430DRAFT_164089</name>
</gene>
<sequence>MAYLGTDVERMEKGESTPLESGGAARVEPESPTTLTAAPSHPSEASKTIPETEVPPQQWRQALARLGHKWRRGSHGLVTRGRVVRNLDACPEGYPRLAAFLGSAENAMLYRRFGFLQARVLLNKQDEIRELEADLDHMDSVDAVDSPNMLRSRENDDAANGERRIILRKIELKFKEYADLLMIAQNLASLNRPSRQEFLSVRRVFDEEAPLCQVESYIYCEDDIITLKPSREDTWLDAFLEKMLEKLSCRLIRHLFCPPELRGKVNHKTSGIIYFSTQRIHIVVSMILTITILVLFIVPVYVLWKLSRGSESGNTIGVIIGVLLVFTLVFSAVLSLFTLAKRHEILAAAAAYFAVLVVFMGNVGQLSP</sequence>
<dbReference type="Proteomes" id="UP000241818">
    <property type="component" value="Unassembled WGS sequence"/>
</dbReference>
<dbReference type="PANTHER" id="PTHR34502:SF3">
    <property type="entry name" value="DUF6594 DOMAIN-CONTAINING PROTEIN"/>
    <property type="match status" value="1"/>
</dbReference>
<feature type="transmembrane region" description="Helical" evidence="2">
    <location>
        <begin position="316"/>
        <end position="339"/>
    </location>
</feature>
<dbReference type="AlphaFoldDB" id="A0A2T3BFM1"/>
<protein>
    <recommendedName>
        <fullName evidence="3">DUF6594 domain-containing protein</fullName>
    </recommendedName>
</protein>
<feature type="transmembrane region" description="Helical" evidence="2">
    <location>
        <begin position="345"/>
        <end position="364"/>
    </location>
</feature>
<accession>A0A2T3BFM1</accession>
<dbReference type="OrthoDB" id="3533814at2759"/>
<name>A0A2T3BFM1_AMORE</name>
<feature type="region of interest" description="Disordered" evidence="1">
    <location>
        <begin position="1"/>
        <end position="54"/>
    </location>
</feature>
<evidence type="ECO:0000259" key="3">
    <source>
        <dbReference type="Pfam" id="PF20237"/>
    </source>
</evidence>
<dbReference type="PANTHER" id="PTHR34502">
    <property type="entry name" value="DUF6594 DOMAIN-CONTAINING PROTEIN-RELATED"/>
    <property type="match status" value="1"/>
</dbReference>
<evidence type="ECO:0000256" key="2">
    <source>
        <dbReference type="SAM" id="Phobius"/>
    </source>
</evidence>
<proteinExistence type="predicted"/>
<reference evidence="4 5" key="1">
    <citation type="journal article" date="2018" name="New Phytol.">
        <title>Comparative genomics and transcriptomics depict ericoid mycorrhizal fungi as versatile saprotrophs and plant mutualists.</title>
        <authorList>
            <person name="Martino E."/>
            <person name="Morin E."/>
            <person name="Grelet G.A."/>
            <person name="Kuo A."/>
            <person name="Kohler A."/>
            <person name="Daghino S."/>
            <person name="Barry K.W."/>
            <person name="Cichocki N."/>
            <person name="Clum A."/>
            <person name="Dockter R.B."/>
            <person name="Hainaut M."/>
            <person name="Kuo R.C."/>
            <person name="LaButti K."/>
            <person name="Lindahl B.D."/>
            <person name="Lindquist E.A."/>
            <person name="Lipzen A."/>
            <person name="Khouja H.R."/>
            <person name="Magnuson J."/>
            <person name="Murat C."/>
            <person name="Ohm R.A."/>
            <person name="Singer S.W."/>
            <person name="Spatafora J.W."/>
            <person name="Wang M."/>
            <person name="Veneault-Fourrey C."/>
            <person name="Henrissat B."/>
            <person name="Grigoriev I.V."/>
            <person name="Martin F.M."/>
            <person name="Perotto S."/>
        </authorList>
    </citation>
    <scope>NUCLEOTIDE SEQUENCE [LARGE SCALE GENOMIC DNA]</scope>
    <source>
        <strain evidence="4 5">ATCC 22711</strain>
    </source>
</reference>